<dbReference type="PROSITE" id="PS00463">
    <property type="entry name" value="ZN2_CY6_FUNGAL_1"/>
    <property type="match status" value="1"/>
</dbReference>
<keyword evidence="5" id="KW-0804">Transcription</keyword>
<feature type="region of interest" description="Disordered" evidence="7">
    <location>
        <begin position="1"/>
        <end position="77"/>
    </location>
</feature>
<dbReference type="GO" id="GO:0000976">
    <property type="term" value="F:transcription cis-regulatory region binding"/>
    <property type="evidence" value="ECO:0007669"/>
    <property type="project" value="TreeGrafter"/>
</dbReference>
<dbReference type="InterPro" id="IPR001138">
    <property type="entry name" value="Zn2Cys6_DnaBD"/>
</dbReference>
<keyword evidence="3" id="KW-0805">Transcription regulation</keyword>
<dbReference type="PANTHER" id="PTHR37534:SF40">
    <property type="entry name" value="ZN(2)-C6 FUNGAL-TYPE DOMAIN-CONTAINING PROTEIN"/>
    <property type="match status" value="1"/>
</dbReference>
<dbReference type="OrthoDB" id="4078573at2759"/>
<dbReference type="SMART" id="SM00066">
    <property type="entry name" value="GAL4"/>
    <property type="match status" value="1"/>
</dbReference>
<dbReference type="Proteomes" id="UP000078237">
    <property type="component" value="Unassembled WGS sequence"/>
</dbReference>
<keyword evidence="10" id="KW-1185">Reference proteome</keyword>
<evidence type="ECO:0000256" key="2">
    <source>
        <dbReference type="ARBA" id="ARBA00022833"/>
    </source>
</evidence>
<dbReference type="CDD" id="cd00067">
    <property type="entry name" value="GAL4"/>
    <property type="match status" value="1"/>
</dbReference>
<evidence type="ECO:0000256" key="5">
    <source>
        <dbReference type="ARBA" id="ARBA00023163"/>
    </source>
</evidence>
<dbReference type="PANTHER" id="PTHR37534">
    <property type="entry name" value="TRANSCRIPTIONAL ACTIVATOR PROTEIN UGA3"/>
    <property type="match status" value="1"/>
</dbReference>
<dbReference type="VEuPathDB" id="FungiDB:MMYC01_208062"/>
<evidence type="ECO:0000259" key="8">
    <source>
        <dbReference type="PROSITE" id="PS50048"/>
    </source>
</evidence>
<feature type="compositionally biased region" description="Low complexity" evidence="7">
    <location>
        <begin position="41"/>
        <end position="50"/>
    </location>
</feature>
<dbReference type="CDD" id="cd12148">
    <property type="entry name" value="fungal_TF_MHR"/>
    <property type="match status" value="1"/>
</dbReference>
<protein>
    <submittedName>
        <fullName evidence="9">Adhesion and hyphal regulator 1</fullName>
    </submittedName>
</protein>
<evidence type="ECO:0000313" key="9">
    <source>
        <dbReference type="EMBL" id="KXX74828.1"/>
    </source>
</evidence>
<sequence length="700" mass="77428">MHLEHPYPEGEQLPPLFSISSGNPRPGPQSDASPARRQTFPRISLPSTSRIRTRSRDSNSSRRRSGPSASPVADKSKRVRTGCLTCRERHLKCDEGLPDCNNCLKSKRECKRGLRLNFLDIQVKEPPCVAPTTEWLVKIQDESRQIASEYKGGLERYSTQSKHLDTGAVRDLPLRGNGGPFLPDSSALVPQLGVAASNRGVGGLAVGALSDHHAIAETPSSHVELAATSSGAPTGERDYLSSEQEIQFLQVFIDEVAVWMDCLDKDKHFANVVPYLALKSPMLLNALLACGARHLTSLGIHRGGQADSYYDTAMTLLLQNLQDPDHNRDECAVAAVVLNVCETMADKPRQHMDRSVDARSLIQDCGWDATSGGIGAACFWANINVDVLNCISLGYQTAWDPDQWGMDLEFIQGVSRSGSHSVIGDDDTGVAQLERNSDNHPAIDDTSQFGDEELWVQRIFYVMAKVANFHADIPQFQSPSPHDEQVRQQSRISEWNRLKAMCDAWNRNCPRSMRPYGYSPAPSTRSLFPNVWLIKRSAKLGRLFYHTALSLLAQVNPLSPPDSAENRTLREHHAHHVCGIIAHTSDRAVASVAVRGLALMSTVLADRRERNEIITILERIGRDTGWGIGKVTTDLRRAWGREDATLPLYDFDRKWARMGTFKALLFPILFVYRNAVHLTAVGASGRDALIVPASRVAHGF</sequence>
<dbReference type="STRING" id="100816.A0A175VTI4"/>
<evidence type="ECO:0000313" key="10">
    <source>
        <dbReference type="Proteomes" id="UP000078237"/>
    </source>
</evidence>
<dbReference type="PROSITE" id="PS50048">
    <property type="entry name" value="ZN2_CY6_FUNGAL_2"/>
    <property type="match status" value="1"/>
</dbReference>
<proteinExistence type="predicted"/>
<reference evidence="9 10" key="1">
    <citation type="journal article" date="2016" name="Genome Announc.">
        <title>Genome Sequence of Madurella mycetomatis mm55, Isolated from a Human Mycetoma Case in Sudan.</title>
        <authorList>
            <person name="Smit S."/>
            <person name="Derks M.F."/>
            <person name="Bervoets S."/>
            <person name="Fahal A."/>
            <person name="van Leeuwen W."/>
            <person name="van Belkum A."/>
            <person name="van de Sande W.W."/>
        </authorList>
    </citation>
    <scope>NUCLEOTIDE SEQUENCE [LARGE SCALE GENOMIC DNA]</scope>
    <source>
        <strain evidence="10">mm55</strain>
    </source>
</reference>
<evidence type="ECO:0000256" key="3">
    <source>
        <dbReference type="ARBA" id="ARBA00023015"/>
    </source>
</evidence>
<dbReference type="Pfam" id="PF11951">
    <property type="entry name" value="Fungal_trans_2"/>
    <property type="match status" value="1"/>
</dbReference>
<comment type="subcellular location">
    <subcellularLocation>
        <location evidence="1">Nucleus</location>
    </subcellularLocation>
</comment>
<dbReference type="InterPro" id="IPR036864">
    <property type="entry name" value="Zn2-C6_fun-type_DNA-bd_sf"/>
</dbReference>
<keyword evidence="6" id="KW-0539">Nucleus</keyword>
<dbReference type="GO" id="GO:0045944">
    <property type="term" value="P:positive regulation of transcription by RNA polymerase II"/>
    <property type="evidence" value="ECO:0007669"/>
    <property type="project" value="TreeGrafter"/>
</dbReference>
<dbReference type="SUPFAM" id="SSF57701">
    <property type="entry name" value="Zn2/Cys6 DNA-binding domain"/>
    <property type="match status" value="1"/>
</dbReference>
<name>A0A175VTI4_9PEZI</name>
<dbReference type="GO" id="GO:0005634">
    <property type="term" value="C:nucleus"/>
    <property type="evidence" value="ECO:0007669"/>
    <property type="project" value="UniProtKB-SubCell"/>
</dbReference>
<feature type="domain" description="Zn(2)-C6 fungal-type" evidence="8">
    <location>
        <begin position="82"/>
        <end position="112"/>
    </location>
</feature>
<evidence type="ECO:0000256" key="6">
    <source>
        <dbReference type="ARBA" id="ARBA00023242"/>
    </source>
</evidence>
<dbReference type="AlphaFoldDB" id="A0A175VTI4"/>
<evidence type="ECO:0000256" key="4">
    <source>
        <dbReference type="ARBA" id="ARBA00023125"/>
    </source>
</evidence>
<dbReference type="EMBL" id="LCTW02000316">
    <property type="protein sequence ID" value="KXX74828.1"/>
    <property type="molecule type" value="Genomic_DNA"/>
</dbReference>
<gene>
    <name evidence="9" type="ORF">MMYC01_208062</name>
</gene>
<dbReference type="InterPro" id="IPR021858">
    <property type="entry name" value="Fun_TF"/>
</dbReference>
<organism evidence="9 10">
    <name type="scientific">Madurella mycetomatis</name>
    <dbReference type="NCBI Taxonomy" id="100816"/>
    <lineage>
        <taxon>Eukaryota</taxon>
        <taxon>Fungi</taxon>
        <taxon>Dikarya</taxon>
        <taxon>Ascomycota</taxon>
        <taxon>Pezizomycotina</taxon>
        <taxon>Sordariomycetes</taxon>
        <taxon>Sordariomycetidae</taxon>
        <taxon>Sordariales</taxon>
        <taxon>Sordariales incertae sedis</taxon>
        <taxon>Madurella</taxon>
    </lineage>
</organism>
<dbReference type="Gene3D" id="4.10.240.10">
    <property type="entry name" value="Zn(2)-C6 fungal-type DNA-binding domain"/>
    <property type="match status" value="1"/>
</dbReference>
<accession>A0A175VTI4</accession>
<dbReference type="Pfam" id="PF00172">
    <property type="entry name" value="Zn_clus"/>
    <property type="match status" value="1"/>
</dbReference>
<comment type="caution">
    <text evidence="9">The sequence shown here is derived from an EMBL/GenBank/DDBJ whole genome shotgun (WGS) entry which is preliminary data.</text>
</comment>
<keyword evidence="2" id="KW-0862">Zinc</keyword>
<keyword evidence="4" id="KW-0238">DNA-binding</keyword>
<evidence type="ECO:0000256" key="7">
    <source>
        <dbReference type="SAM" id="MobiDB-lite"/>
    </source>
</evidence>
<dbReference type="GO" id="GO:0008270">
    <property type="term" value="F:zinc ion binding"/>
    <property type="evidence" value="ECO:0007669"/>
    <property type="project" value="InterPro"/>
</dbReference>
<evidence type="ECO:0000256" key="1">
    <source>
        <dbReference type="ARBA" id="ARBA00004123"/>
    </source>
</evidence>
<dbReference type="GO" id="GO:0000981">
    <property type="term" value="F:DNA-binding transcription factor activity, RNA polymerase II-specific"/>
    <property type="evidence" value="ECO:0007669"/>
    <property type="project" value="InterPro"/>
</dbReference>